<dbReference type="EMBL" id="LAZR01030264">
    <property type="protein sequence ID" value="KKL57149.1"/>
    <property type="molecule type" value="Genomic_DNA"/>
</dbReference>
<evidence type="ECO:0008006" key="4">
    <source>
        <dbReference type="Google" id="ProtNLM"/>
    </source>
</evidence>
<dbReference type="PANTHER" id="PTHR41287">
    <property type="match status" value="1"/>
</dbReference>
<dbReference type="InterPro" id="IPR005021">
    <property type="entry name" value="Terminase_largesu-like"/>
</dbReference>
<evidence type="ECO:0000259" key="2">
    <source>
        <dbReference type="Pfam" id="PF20441"/>
    </source>
</evidence>
<evidence type="ECO:0000259" key="1">
    <source>
        <dbReference type="Pfam" id="PF03354"/>
    </source>
</evidence>
<dbReference type="Pfam" id="PF20441">
    <property type="entry name" value="TerL_nuclease"/>
    <property type="match status" value="2"/>
</dbReference>
<dbReference type="Gene3D" id="3.40.50.300">
    <property type="entry name" value="P-loop containing nucleotide triphosphate hydrolases"/>
    <property type="match status" value="1"/>
</dbReference>
<feature type="non-terminal residue" evidence="3">
    <location>
        <position position="1"/>
    </location>
</feature>
<dbReference type="InterPro" id="IPR027417">
    <property type="entry name" value="P-loop_NTPase"/>
</dbReference>
<feature type="domain" description="Terminase large subunit-like endonuclease" evidence="2">
    <location>
        <begin position="213"/>
        <end position="326"/>
    </location>
</feature>
<dbReference type="PANTHER" id="PTHR41287:SF1">
    <property type="entry name" value="PROTEIN YMFN"/>
    <property type="match status" value="1"/>
</dbReference>
<dbReference type="InterPro" id="IPR046462">
    <property type="entry name" value="TerL_nuclease"/>
</dbReference>
<dbReference type="InterPro" id="IPR046461">
    <property type="entry name" value="TerL_ATPase"/>
</dbReference>
<organism evidence="3">
    <name type="scientific">marine sediment metagenome</name>
    <dbReference type="NCBI Taxonomy" id="412755"/>
    <lineage>
        <taxon>unclassified sequences</taxon>
        <taxon>metagenomes</taxon>
        <taxon>ecological metagenomes</taxon>
    </lineage>
</organism>
<gene>
    <name evidence="3" type="ORF">LCGC14_2238310</name>
</gene>
<reference evidence="3" key="1">
    <citation type="journal article" date="2015" name="Nature">
        <title>Complex archaea that bridge the gap between prokaryotes and eukaryotes.</title>
        <authorList>
            <person name="Spang A."/>
            <person name="Saw J.H."/>
            <person name="Jorgensen S.L."/>
            <person name="Zaremba-Niedzwiedzka K."/>
            <person name="Martijn J."/>
            <person name="Lind A.E."/>
            <person name="van Eijk R."/>
            <person name="Schleper C."/>
            <person name="Guy L."/>
            <person name="Ettema T.J."/>
        </authorList>
    </citation>
    <scope>NUCLEOTIDE SEQUENCE</scope>
</reference>
<name>A0A0F9D6C7_9ZZZZ</name>
<comment type="caution">
    <text evidence="3">The sequence shown here is derived from an EMBL/GenBank/DDBJ whole genome shotgun (WGS) entry which is preliminary data.</text>
</comment>
<evidence type="ECO:0000313" key="3">
    <source>
        <dbReference type="EMBL" id="KKL57149.1"/>
    </source>
</evidence>
<feature type="domain" description="Terminase large subunit-like endonuclease" evidence="2">
    <location>
        <begin position="366"/>
        <end position="525"/>
    </location>
</feature>
<protein>
    <recommendedName>
        <fullName evidence="4">Terminase large subunit</fullName>
    </recommendedName>
</protein>
<proteinExistence type="predicted"/>
<sequence length="538" mass="60503">AGAAGKAAEFFPTFLEHHKGEFAGKPFTLLPYQEFLIIRPLFGWKRVSDGLRRFRKVFLAVPKGNGKSPLGAGIGLYLAFCDDEPGAEVYVAASDRDQAAIVFDTSRYMVEANQDLNELANVYRRSITVPSTNSVYKVLSSEVRTKHGPNIHGLIVDEFHAQPTRDLYETLYRGTVKRRQPVVFIPTTAGDDDESICFEEWEYAKQVIDEPARDVTYLPVIFEASKDDDWKDPEVLARVNPGLGVTVKLDALNAERTAAQNEPRKLNDFLRFHLNRWTNQATAWIPIDWWDNCKSKLDLDALASLQVFGGLDLAQKYDLAAFVLVFVQPHEGAPLEVETVGGDPWVDEEPVTRAMSLNFDISIVPYFWIPEDTMREHIKTDRVPYDQWRDRGLLTATEGNVIDHDRILRDIAGPITERFPLLAGAEIGYDHAFATQLAVQLQGHGYTMVETPQNYLHFSEPCHIMEAMVKGGRVHHDGHRVLRWNVENVAVRRDDAGRLRPVKPRRAAKRIDGVVAALMGLARAMVSPGEIGTGVDFL</sequence>
<dbReference type="Pfam" id="PF03354">
    <property type="entry name" value="TerL_ATPase"/>
    <property type="match status" value="1"/>
</dbReference>
<feature type="domain" description="Terminase large subunit-like ATPase" evidence="1">
    <location>
        <begin position="31"/>
        <end position="206"/>
    </location>
</feature>
<dbReference type="GO" id="GO:0004519">
    <property type="term" value="F:endonuclease activity"/>
    <property type="evidence" value="ECO:0007669"/>
    <property type="project" value="InterPro"/>
</dbReference>
<accession>A0A0F9D6C7</accession>
<dbReference type="AlphaFoldDB" id="A0A0F9D6C7"/>